<feature type="region of interest" description="Disordered" evidence="1">
    <location>
        <begin position="19"/>
        <end position="46"/>
    </location>
</feature>
<dbReference type="EMBL" id="CP104064">
    <property type="protein sequence ID" value="WAH35444.1"/>
    <property type="molecule type" value="Genomic_DNA"/>
</dbReference>
<sequence length="46" mass="5336">MISKPELPGYVRDLEIKHALRRMSPSKPGKTNEVNDDMKSRPVEER</sequence>
<dbReference type="RefSeq" id="WP_268042701.1">
    <property type="nucleotide sequence ID" value="NZ_CP104064.1"/>
</dbReference>
<organism evidence="2 3">
    <name type="scientific">Alicyclobacillus dauci</name>
    <dbReference type="NCBI Taxonomy" id="1475485"/>
    <lineage>
        <taxon>Bacteria</taxon>
        <taxon>Bacillati</taxon>
        <taxon>Bacillota</taxon>
        <taxon>Bacilli</taxon>
        <taxon>Bacillales</taxon>
        <taxon>Alicyclobacillaceae</taxon>
        <taxon>Alicyclobacillus</taxon>
    </lineage>
</organism>
<evidence type="ECO:0000313" key="2">
    <source>
        <dbReference type="EMBL" id="WAH35444.1"/>
    </source>
</evidence>
<keyword evidence="3" id="KW-1185">Reference proteome</keyword>
<evidence type="ECO:0000256" key="1">
    <source>
        <dbReference type="SAM" id="MobiDB-lite"/>
    </source>
</evidence>
<proteinExistence type="predicted"/>
<feature type="compositionally biased region" description="Basic and acidic residues" evidence="1">
    <location>
        <begin position="36"/>
        <end position="46"/>
    </location>
</feature>
<reference evidence="2" key="1">
    <citation type="submission" date="2022-08" db="EMBL/GenBank/DDBJ databases">
        <title>Alicyclobacillus dauci DSM2870, complete genome.</title>
        <authorList>
            <person name="Wang Q."/>
            <person name="Cai R."/>
            <person name="Wang Z."/>
        </authorList>
    </citation>
    <scope>NUCLEOTIDE SEQUENCE</scope>
    <source>
        <strain evidence="2">DSM 28700</strain>
    </source>
</reference>
<dbReference type="Proteomes" id="UP001164803">
    <property type="component" value="Chromosome"/>
</dbReference>
<name>A0ABY6YZD7_9BACL</name>
<evidence type="ECO:0000313" key="3">
    <source>
        <dbReference type="Proteomes" id="UP001164803"/>
    </source>
</evidence>
<gene>
    <name evidence="2" type="ORF">NZD86_14175</name>
</gene>
<accession>A0ABY6YZD7</accession>
<protein>
    <submittedName>
        <fullName evidence="2">Uncharacterized protein</fullName>
    </submittedName>
</protein>